<dbReference type="OrthoDB" id="3034442at2759"/>
<dbReference type="SUPFAM" id="SSF50978">
    <property type="entry name" value="WD40 repeat-like"/>
    <property type="match status" value="1"/>
</dbReference>
<dbReference type="AlphaFoldDB" id="A0A2R6NV96"/>
<reference evidence="1 2" key="1">
    <citation type="submission" date="2018-02" db="EMBL/GenBank/DDBJ databases">
        <title>Genome sequence of the basidiomycete white-rot fungus Phlebia centrifuga.</title>
        <authorList>
            <person name="Granchi Z."/>
            <person name="Peng M."/>
            <person name="de Vries R.P."/>
            <person name="Hilden K."/>
            <person name="Makela M.R."/>
            <person name="Grigoriev I."/>
            <person name="Riley R."/>
        </authorList>
    </citation>
    <scope>NUCLEOTIDE SEQUENCE [LARGE SCALE GENOMIC DNA]</scope>
    <source>
        <strain evidence="1 2">FBCC195</strain>
    </source>
</reference>
<keyword evidence="2" id="KW-1185">Reference proteome</keyword>
<evidence type="ECO:0000313" key="2">
    <source>
        <dbReference type="Proteomes" id="UP000186601"/>
    </source>
</evidence>
<organism evidence="1 2">
    <name type="scientific">Hermanssonia centrifuga</name>
    <dbReference type="NCBI Taxonomy" id="98765"/>
    <lineage>
        <taxon>Eukaryota</taxon>
        <taxon>Fungi</taxon>
        <taxon>Dikarya</taxon>
        <taxon>Basidiomycota</taxon>
        <taxon>Agaricomycotina</taxon>
        <taxon>Agaricomycetes</taxon>
        <taxon>Polyporales</taxon>
        <taxon>Meruliaceae</taxon>
        <taxon>Hermanssonia</taxon>
    </lineage>
</organism>
<gene>
    <name evidence="1" type="ORF">PHLCEN_2v7883</name>
</gene>
<comment type="caution">
    <text evidence="1">The sequence shown here is derived from an EMBL/GenBank/DDBJ whole genome shotgun (WGS) entry which is preliminary data.</text>
</comment>
<proteinExistence type="predicted"/>
<dbReference type="EMBL" id="MLYV02000794">
    <property type="protein sequence ID" value="PSR77452.1"/>
    <property type="molecule type" value="Genomic_DNA"/>
</dbReference>
<evidence type="ECO:0000313" key="1">
    <source>
        <dbReference type="EMBL" id="PSR77452.1"/>
    </source>
</evidence>
<dbReference type="Proteomes" id="UP000186601">
    <property type="component" value="Unassembled WGS sequence"/>
</dbReference>
<sequence length="499" mass="55109">MAGVGSTSQTKRIAKQVCKRLRAISRLRIVWTRALASHVLEQGFPFSDHIDVNSIDCSELEYRTRRAYQLGQFWLDQKAIPRELAAWTAGNSATGVSDVRFSPGHPDWLFTVSKGIWSMITCWELGGRGDHYKRTRQLAEWSPRQTLITGIAVNSDPGSEACLAVAGRQEIEILTVREVEGEDRFAFHTLQTISTPFRVMSLHGDMLASSDDVNETHVHNWRTGDYAVLWGSNEPSEHNFQVVLTPNCVFVVRARSFEVFPELLLSPSNQMSVSGYTHPICRHQFGWIDGVAMSSQKAIQPPATSTPPFSIVLRAESDDPWSSDVHTLDLFDLEPNPNYGGHPAHPSISHDTVSYPPVSDDDAKLPGSAYIFPPLHRTSWRSARGHLRCTDILLGSHGTAIWVLPRPARNLDLTALDVHASDTQGPGGDSTREALVAAILPGHFKDNRQCVPGPDNATDVRTLCTYEGTSGNWTSVDYDEPGGRIALGDSQGKVRVLDL</sequence>
<name>A0A2R6NV96_9APHY</name>
<protein>
    <submittedName>
        <fullName evidence="1">Uncharacterized protein</fullName>
    </submittedName>
</protein>
<accession>A0A2R6NV96</accession>
<dbReference type="STRING" id="98765.A0A2R6NV96"/>
<dbReference type="InterPro" id="IPR036322">
    <property type="entry name" value="WD40_repeat_dom_sf"/>
</dbReference>